<comment type="caution">
    <text evidence="3">The sequence shown here is derived from an EMBL/GenBank/DDBJ whole genome shotgun (WGS) entry which is preliminary data.</text>
</comment>
<comment type="similarity">
    <text evidence="1">Belongs to the UPF0502 family.</text>
</comment>
<dbReference type="HAMAP" id="MF_01584">
    <property type="entry name" value="UPF0502"/>
    <property type="match status" value="1"/>
</dbReference>
<evidence type="ECO:0000256" key="1">
    <source>
        <dbReference type="HAMAP-Rule" id="MF_01584"/>
    </source>
</evidence>
<dbReference type="PANTHER" id="PTHR38768:SF1">
    <property type="entry name" value="UPF0502 PROTEIN YCEH"/>
    <property type="match status" value="1"/>
</dbReference>
<reference evidence="3 4" key="1">
    <citation type="submission" date="2019-11" db="EMBL/GenBank/DDBJ databases">
        <title>Acidiferrimicrobium australis gen. nov., sp. nov., an acidophilic and obligately heterotrophic, member of the Actinobacteria that catalyses dissimilatory oxido- reduction of iron isolated from metal-rich acidic water in Chile.</title>
        <authorList>
            <person name="Gonzalez D."/>
            <person name="Huber K."/>
            <person name="Hedrich S."/>
            <person name="Rojas-Villalobos C."/>
            <person name="Quatrini R."/>
            <person name="Dinamarca M.A."/>
            <person name="Schwarz A."/>
            <person name="Canales C."/>
            <person name="Nancucheo I."/>
        </authorList>
    </citation>
    <scope>NUCLEOTIDE SEQUENCE [LARGE SCALE GENOMIC DNA]</scope>
    <source>
        <strain evidence="3 4">USS-CCA1</strain>
    </source>
</reference>
<keyword evidence="2" id="KW-0175">Coiled coil</keyword>
<accession>A0ABW9QPE0</accession>
<dbReference type="Proteomes" id="UP000437736">
    <property type="component" value="Unassembled WGS sequence"/>
</dbReference>
<evidence type="ECO:0000313" key="4">
    <source>
        <dbReference type="Proteomes" id="UP000437736"/>
    </source>
</evidence>
<gene>
    <name evidence="3" type="ORF">GHK86_02385</name>
</gene>
<dbReference type="EMBL" id="WJHE01000100">
    <property type="protein sequence ID" value="MST31579.1"/>
    <property type="molecule type" value="Genomic_DNA"/>
</dbReference>
<name>A0ABW9QPE0_9ACTN</name>
<protein>
    <submittedName>
        <fullName evidence="3">DUF480 domain-containing protein</fullName>
    </submittedName>
</protein>
<dbReference type="Pfam" id="PF04337">
    <property type="entry name" value="DUF480"/>
    <property type="match status" value="1"/>
</dbReference>
<proteinExistence type="inferred from homology"/>
<dbReference type="PANTHER" id="PTHR38768">
    <property type="entry name" value="UPF0502 PROTEIN YCEH"/>
    <property type="match status" value="1"/>
</dbReference>
<evidence type="ECO:0000313" key="3">
    <source>
        <dbReference type="EMBL" id="MST31579.1"/>
    </source>
</evidence>
<organism evidence="3 4">
    <name type="scientific">Acidiferrimicrobium australe</name>
    <dbReference type="NCBI Taxonomy" id="2664430"/>
    <lineage>
        <taxon>Bacteria</taxon>
        <taxon>Bacillati</taxon>
        <taxon>Actinomycetota</taxon>
        <taxon>Acidimicrobiia</taxon>
        <taxon>Acidimicrobiales</taxon>
        <taxon>Acidimicrobiaceae</taxon>
        <taxon>Acidiferrimicrobium</taxon>
    </lineage>
</organism>
<dbReference type="InterPro" id="IPR036388">
    <property type="entry name" value="WH-like_DNA-bd_sf"/>
</dbReference>
<dbReference type="Gene3D" id="1.10.10.10">
    <property type="entry name" value="Winged helix-like DNA-binding domain superfamily/Winged helix DNA-binding domain"/>
    <property type="match status" value="2"/>
</dbReference>
<keyword evidence="4" id="KW-1185">Reference proteome</keyword>
<sequence>MASSSLSWPLVGASLACRPAWRPTPSLCSNAVQPLSPEQLRVLGALVEKEATTPDQYPLTLNALILACNQASNRNPVTAYGPGEVATIVGDLRALGLARVVHSPSNRADKYRHVLDEAWGLTKAELAVLAVLVLRGPQTVNELRTRTERYPSLDDLGGVEGVLHRLKNRYDEPYVVRLERQPGQREERWAHLLAGEVLEVPSAPAAGAPRSGSTERVAALEGELAALRQEVARLRADVDELRAVLE</sequence>
<evidence type="ECO:0000256" key="2">
    <source>
        <dbReference type="SAM" id="Coils"/>
    </source>
</evidence>
<dbReference type="InterPro" id="IPR007432">
    <property type="entry name" value="DUF480"/>
</dbReference>
<dbReference type="SUPFAM" id="SSF46785">
    <property type="entry name" value="Winged helix' DNA-binding domain"/>
    <property type="match status" value="2"/>
</dbReference>
<feature type="coiled-coil region" evidence="2">
    <location>
        <begin position="210"/>
        <end position="244"/>
    </location>
</feature>
<dbReference type="InterPro" id="IPR036390">
    <property type="entry name" value="WH_DNA-bd_sf"/>
</dbReference>